<evidence type="ECO:0000313" key="9">
    <source>
        <dbReference type="Proteomes" id="UP001648503"/>
    </source>
</evidence>
<dbReference type="SUPFAM" id="SSF53474">
    <property type="entry name" value="alpha/beta-Hydrolases"/>
    <property type="match status" value="1"/>
</dbReference>
<feature type="transmembrane region" description="Helical" evidence="7">
    <location>
        <begin position="275"/>
        <end position="300"/>
    </location>
</feature>
<feature type="compositionally biased region" description="Basic and acidic residues" evidence="6">
    <location>
        <begin position="920"/>
        <end position="934"/>
    </location>
</feature>
<comment type="similarity">
    <text evidence="2">Belongs to the TMCO4 family.</text>
</comment>
<evidence type="ECO:0000256" key="5">
    <source>
        <dbReference type="ARBA" id="ARBA00023136"/>
    </source>
</evidence>
<dbReference type="EMBL" id="JAFCIX010000003">
    <property type="protein sequence ID" value="KAH6601581.1"/>
    <property type="molecule type" value="Genomic_DNA"/>
</dbReference>
<feature type="region of interest" description="Disordered" evidence="6">
    <location>
        <begin position="781"/>
        <end position="811"/>
    </location>
</feature>
<keyword evidence="5 7" id="KW-0472">Membrane</keyword>
<feature type="compositionally biased region" description="Low complexity" evidence="6">
    <location>
        <begin position="786"/>
        <end position="806"/>
    </location>
</feature>
<protein>
    <recommendedName>
        <fullName evidence="10">DUF726 domain-containing protein</fullName>
    </recommendedName>
</protein>
<name>A0ABQ8FNW4_9FUNG</name>
<organism evidence="8 9">
    <name type="scientific">Batrachochytrium salamandrivorans</name>
    <dbReference type="NCBI Taxonomy" id="1357716"/>
    <lineage>
        <taxon>Eukaryota</taxon>
        <taxon>Fungi</taxon>
        <taxon>Fungi incertae sedis</taxon>
        <taxon>Chytridiomycota</taxon>
        <taxon>Chytridiomycota incertae sedis</taxon>
        <taxon>Chytridiomycetes</taxon>
        <taxon>Rhizophydiales</taxon>
        <taxon>Rhizophydiales incertae sedis</taxon>
        <taxon>Batrachochytrium</taxon>
    </lineage>
</organism>
<accession>A0ABQ8FNW4</accession>
<evidence type="ECO:0000313" key="8">
    <source>
        <dbReference type="EMBL" id="KAH6601581.1"/>
    </source>
</evidence>
<dbReference type="Proteomes" id="UP001648503">
    <property type="component" value="Unassembled WGS sequence"/>
</dbReference>
<sequence>MEREAKLALTVSAGLGDVLIPPFVNSRKSDMSPLEPLAETTTDHTGQSSKETTPSNPLSADILYAYIGLVWLVLQEQETSLEATFYNWEQPPRASQRPSSKSKSSSSSSAGLLLQLHRSERAAIAELSEYGVSVDALANSLHSTITSAETQQPHPSLTEPVSIPATHDLSYMILYNLIFTALKNVIAKTKELRYDARLRVLLRRISYIIFDATMGDGYHDERERLKIKCFVQQEIEHGAALQIWKEISEASTTANLDKNGQVESRHSLMSWQSKWLALGVATVGGGLFIGLTGGMAAPFLSAGLGSLFSYAGMTGMIATGIVEGLGTASGAMAMATLFGITGGSTTAYSFRRRLKDIEDFDLRVVFDNHPSLSIAICISGFLLSPNDVEEPWLSLPSKVPFTHIEALQFELNCLLEVGNSLYRFWNMYNTVEKLGTGLPTVYSKNASRSQTEPSSDVSLLDDTAEKTMDRNLSHNQEEGQQEPLLSPKKHIASPTLLTPVPSHIEIMSRPSTASIPQPSIMTSIVSAIAWPVSLLQNGYLVDSPWSLGLARAESAGHVLAKEVLLARLRGHRPVTLVGFSLGAVSIVHALIDLAKAGEAGNADAYAMIDSVYLFGVPMSGNPALWLQMSSVINGRWVNGYAPNDWMLQFLCRGACHESGGLSIFGLTPMPGIQQMHTTLAEWDKEMSTRDPYSSTHLHATAAASPVATLAHVMSADVNLDVDQATRNKQILRKAKWVENCDVSAVVRHHLDYLEHMQQILDLVGFEGPSVVAGISPQENGLDNVFSTGSDPSKSSSSVPLTETSPTADADSPHMHAELAARDVGGGAGVDVGNSKNPSEVLFENPYAEEDIMVRGIHASNLLAVDIDGDNELDDSLNRAKSWTKQGVTFGRTFISDSQNESTSASHTDASITHTASNSTTEKDMDNREHLTKDSENIDTVASLLKNGVSFS</sequence>
<evidence type="ECO:0000256" key="2">
    <source>
        <dbReference type="ARBA" id="ARBA00009824"/>
    </source>
</evidence>
<reference evidence="8 9" key="1">
    <citation type="submission" date="2021-02" db="EMBL/GenBank/DDBJ databases">
        <title>Variation within the Batrachochytrium salamandrivorans European outbreak.</title>
        <authorList>
            <person name="Kelly M."/>
            <person name="Pasmans F."/>
            <person name="Shea T.P."/>
            <person name="Munoz J.F."/>
            <person name="Carranza S."/>
            <person name="Cuomo C.A."/>
            <person name="Martel A."/>
        </authorList>
    </citation>
    <scope>NUCLEOTIDE SEQUENCE [LARGE SCALE GENOMIC DNA]</scope>
    <source>
        <strain evidence="8 9">AMFP18/2</strain>
    </source>
</reference>
<dbReference type="InterPro" id="IPR007941">
    <property type="entry name" value="DUF726"/>
</dbReference>
<proteinExistence type="inferred from homology"/>
<dbReference type="Pfam" id="PF05277">
    <property type="entry name" value="DUF726"/>
    <property type="match status" value="2"/>
</dbReference>
<evidence type="ECO:0000256" key="1">
    <source>
        <dbReference type="ARBA" id="ARBA00004141"/>
    </source>
</evidence>
<evidence type="ECO:0000256" key="6">
    <source>
        <dbReference type="SAM" id="MobiDB-lite"/>
    </source>
</evidence>
<keyword evidence="9" id="KW-1185">Reference proteome</keyword>
<comment type="subcellular location">
    <subcellularLocation>
        <location evidence="1">Membrane</location>
        <topology evidence="1">Multi-pass membrane protein</topology>
    </subcellularLocation>
</comment>
<evidence type="ECO:0000256" key="4">
    <source>
        <dbReference type="ARBA" id="ARBA00022989"/>
    </source>
</evidence>
<feature type="region of interest" description="Disordered" evidence="6">
    <location>
        <begin position="896"/>
        <end position="934"/>
    </location>
</feature>
<feature type="transmembrane region" description="Helical" evidence="7">
    <location>
        <begin position="331"/>
        <end position="350"/>
    </location>
</feature>
<keyword evidence="4 7" id="KW-1133">Transmembrane helix</keyword>
<comment type="caution">
    <text evidence="8">The sequence shown here is derived from an EMBL/GenBank/DDBJ whole genome shotgun (WGS) entry which is preliminary data.</text>
</comment>
<evidence type="ECO:0000256" key="7">
    <source>
        <dbReference type="SAM" id="Phobius"/>
    </source>
</evidence>
<dbReference type="InterPro" id="IPR029058">
    <property type="entry name" value="AB_hydrolase_fold"/>
</dbReference>
<dbReference type="PANTHER" id="PTHR17920:SF3">
    <property type="entry name" value="TRANSMEMBRANE AND COILED-COIL DOMAIN-CONTAINING PROTEIN 4"/>
    <property type="match status" value="1"/>
</dbReference>
<feature type="transmembrane region" description="Helical" evidence="7">
    <location>
        <begin position="307"/>
        <end position="325"/>
    </location>
</feature>
<evidence type="ECO:0000256" key="3">
    <source>
        <dbReference type="ARBA" id="ARBA00022692"/>
    </source>
</evidence>
<feature type="compositionally biased region" description="Polar residues" evidence="6">
    <location>
        <begin position="896"/>
        <end position="919"/>
    </location>
</feature>
<feature type="region of interest" description="Disordered" evidence="6">
    <location>
        <begin position="29"/>
        <end position="55"/>
    </location>
</feature>
<gene>
    <name evidence="8" type="ORF">BASA50_001528</name>
</gene>
<dbReference type="PANTHER" id="PTHR17920">
    <property type="entry name" value="TRANSMEMBRANE AND COILED-COIL DOMAIN-CONTAINING PROTEIN 4 TMCO4"/>
    <property type="match status" value="1"/>
</dbReference>
<feature type="compositionally biased region" description="Polar residues" evidence="6">
    <location>
        <begin position="39"/>
        <end position="55"/>
    </location>
</feature>
<evidence type="ECO:0008006" key="10">
    <source>
        <dbReference type="Google" id="ProtNLM"/>
    </source>
</evidence>
<keyword evidence="3 7" id="KW-0812">Transmembrane</keyword>